<feature type="domain" description="Gfo/Idh/MocA-like oxidoreductase N-terminal" evidence="1">
    <location>
        <begin position="6"/>
        <end position="106"/>
    </location>
</feature>
<comment type="caution">
    <text evidence="3">The sequence shown here is derived from an EMBL/GenBank/DDBJ whole genome shotgun (WGS) entry which is preliminary data.</text>
</comment>
<dbReference type="Pfam" id="PF22725">
    <property type="entry name" value="GFO_IDH_MocA_C3"/>
    <property type="match status" value="1"/>
</dbReference>
<dbReference type="EMBL" id="JAUSUG010000010">
    <property type="protein sequence ID" value="MDQ0255347.1"/>
    <property type="molecule type" value="Genomic_DNA"/>
</dbReference>
<dbReference type="PANTHER" id="PTHR43249:SF1">
    <property type="entry name" value="D-GLUCOSIDE 3-DEHYDROGENASE"/>
    <property type="match status" value="1"/>
</dbReference>
<dbReference type="InterPro" id="IPR036291">
    <property type="entry name" value="NAD(P)-bd_dom_sf"/>
</dbReference>
<dbReference type="Pfam" id="PF01408">
    <property type="entry name" value="GFO_IDH_MocA"/>
    <property type="match status" value="1"/>
</dbReference>
<sequence length="343" mass="38661">MIELEEEIELVALCDINEEKINTFLKKIDLSRYTNLSTYTDARRFLQNDGIELVVIATSTDSHIPLIRQALQAKKHVLVEKPLALSIEEARSVVEEANRLGCVLAVSLQTRYLTQIQAIKKAMSDDRFGGLLYGVVTVRWNRTADYYKASPWRGTWEKDGGVLMNQCIHYIDLLQWVMGPVVSVYGKGGTFVHPIEAEDVGVAILHYANGSFGIVEGTTGIFNQNLQTSLSLFGEKGYVSLEGERLNNFKHWNFKAKRPEDKNVINQIAAISHTPLYEDIIHSIRHGTKPLVSADTTLGSLETVLAIYKSMLEKKSITLPLQQFSTKEMINYQLKKKRGKSNE</sequence>
<dbReference type="Gene3D" id="3.30.360.10">
    <property type="entry name" value="Dihydrodipicolinate Reductase, domain 2"/>
    <property type="match status" value="1"/>
</dbReference>
<feature type="domain" description="GFO/IDH/MocA-like oxidoreductase" evidence="2">
    <location>
        <begin position="116"/>
        <end position="239"/>
    </location>
</feature>
<dbReference type="SUPFAM" id="SSF51735">
    <property type="entry name" value="NAD(P)-binding Rossmann-fold domains"/>
    <property type="match status" value="1"/>
</dbReference>
<proteinExistence type="predicted"/>
<evidence type="ECO:0000313" key="3">
    <source>
        <dbReference type="EMBL" id="MDQ0255347.1"/>
    </source>
</evidence>
<evidence type="ECO:0000313" key="4">
    <source>
        <dbReference type="Proteomes" id="UP001230005"/>
    </source>
</evidence>
<dbReference type="InterPro" id="IPR055170">
    <property type="entry name" value="GFO_IDH_MocA-like_dom"/>
</dbReference>
<keyword evidence="4" id="KW-1185">Reference proteome</keyword>
<gene>
    <name evidence="3" type="ORF">J2S74_002729</name>
</gene>
<organism evidence="3 4">
    <name type="scientific">Evansella vedderi</name>
    <dbReference type="NCBI Taxonomy" id="38282"/>
    <lineage>
        <taxon>Bacteria</taxon>
        <taxon>Bacillati</taxon>
        <taxon>Bacillota</taxon>
        <taxon>Bacilli</taxon>
        <taxon>Bacillales</taxon>
        <taxon>Bacillaceae</taxon>
        <taxon>Evansella</taxon>
    </lineage>
</organism>
<dbReference type="InterPro" id="IPR052515">
    <property type="entry name" value="Gfo/Idh/MocA_Oxidoreductase"/>
</dbReference>
<reference evidence="3 4" key="1">
    <citation type="submission" date="2023-07" db="EMBL/GenBank/DDBJ databases">
        <title>Genomic Encyclopedia of Type Strains, Phase IV (KMG-IV): sequencing the most valuable type-strain genomes for metagenomic binning, comparative biology and taxonomic classification.</title>
        <authorList>
            <person name="Goeker M."/>
        </authorList>
    </citation>
    <scope>NUCLEOTIDE SEQUENCE [LARGE SCALE GENOMIC DNA]</scope>
    <source>
        <strain evidence="3 4">DSM 9768</strain>
    </source>
</reference>
<dbReference type="InterPro" id="IPR000683">
    <property type="entry name" value="Gfo/Idh/MocA-like_OxRdtase_N"/>
</dbReference>
<dbReference type="Proteomes" id="UP001230005">
    <property type="component" value="Unassembled WGS sequence"/>
</dbReference>
<evidence type="ECO:0000259" key="2">
    <source>
        <dbReference type="Pfam" id="PF22725"/>
    </source>
</evidence>
<dbReference type="Gene3D" id="3.40.50.720">
    <property type="entry name" value="NAD(P)-binding Rossmann-like Domain"/>
    <property type="match status" value="1"/>
</dbReference>
<accession>A0ABT9ZVT2</accession>
<name>A0ABT9ZVT2_9BACI</name>
<dbReference type="PANTHER" id="PTHR43249">
    <property type="entry name" value="UDP-N-ACETYL-2-AMINO-2-DEOXY-D-GLUCURONATE OXIDASE"/>
    <property type="match status" value="1"/>
</dbReference>
<dbReference type="SUPFAM" id="SSF55347">
    <property type="entry name" value="Glyceraldehyde-3-phosphate dehydrogenase-like, C-terminal domain"/>
    <property type="match status" value="1"/>
</dbReference>
<evidence type="ECO:0000259" key="1">
    <source>
        <dbReference type="Pfam" id="PF01408"/>
    </source>
</evidence>
<protein>
    <submittedName>
        <fullName evidence="3">Dehydrogenase</fullName>
    </submittedName>
</protein>